<dbReference type="EMBL" id="WBMT01000001">
    <property type="protein sequence ID" value="KAB2352315.1"/>
    <property type="molecule type" value="Genomic_DNA"/>
</dbReference>
<dbReference type="InterPro" id="IPR002577">
    <property type="entry name" value="HTH_HxlR"/>
</dbReference>
<proteinExistence type="predicted"/>
<dbReference type="SUPFAM" id="SSF46785">
    <property type="entry name" value="Winged helix' DNA-binding domain"/>
    <property type="match status" value="1"/>
</dbReference>
<comment type="caution">
    <text evidence="2">The sequence shown here is derived from an EMBL/GenBank/DDBJ whole genome shotgun (WGS) entry which is preliminary data.</text>
</comment>
<dbReference type="AlphaFoldDB" id="A0A6H9Z9G1"/>
<evidence type="ECO:0000313" key="2">
    <source>
        <dbReference type="EMBL" id="KAB2352315.1"/>
    </source>
</evidence>
<keyword evidence="3" id="KW-1185">Reference proteome</keyword>
<dbReference type="PROSITE" id="PS51118">
    <property type="entry name" value="HTH_HXLR"/>
    <property type="match status" value="1"/>
</dbReference>
<dbReference type="OrthoDB" id="370168at2"/>
<protein>
    <submittedName>
        <fullName evidence="2">Helix-turn-helix transcriptional regulator</fullName>
    </submittedName>
</protein>
<sequence>MLSAKPQTLVRDGLITRTVEPTTPPQVTYELTDMGHVLSRPFAQLIRAIADGGDRPFPRRWRLFAGLHGAWPASFHIATRAPTCLISAIR</sequence>
<dbReference type="InterPro" id="IPR036390">
    <property type="entry name" value="WH_DNA-bd_sf"/>
</dbReference>
<evidence type="ECO:0000259" key="1">
    <source>
        <dbReference type="PROSITE" id="PS51118"/>
    </source>
</evidence>
<dbReference type="Pfam" id="PF01638">
    <property type="entry name" value="HxlR"/>
    <property type="match status" value="1"/>
</dbReference>
<dbReference type="InterPro" id="IPR036388">
    <property type="entry name" value="WH-like_DNA-bd_sf"/>
</dbReference>
<evidence type="ECO:0000313" key="3">
    <source>
        <dbReference type="Proteomes" id="UP000468735"/>
    </source>
</evidence>
<dbReference type="RefSeq" id="WP_151557006.1">
    <property type="nucleotide sequence ID" value="NZ_WBMT01000001.1"/>
</dbReference>
<organism evidence="2 3">
    <name type="scientific">Actinomadura rudentiformis</name>
    <dbReference type="NCBI Taxonomy" id="359158"/>
    <lineage>
        <taxon>Bacteria</taxon>
        <taxon>Bacillati</taxon>
        <taxon>Actinomycetota</taxon>
        <taxon>Actinomycetes</taxon>
        <taxon>Streptosporangiales</taxon>
        <taxon>Thermomonosporaceae</taxon>
        <taxon>Actinomadura</taxon>
    </lineage>
</organism>
<gene>
    <name evidence="2" type="ORF">F8566_01045</name>
</gene>
<dbReference type="Proteomes" id="UP000468735">
    <property type="component" value="Unassembled WGS sequence"/>
</dbReference>
<reference evidence="2 3" key="1">
    <citation type="submission" date="2019-09" db="EMBL/GenBank/DDBJ databases">
        <title>Actinomadura physcomitrii sp. nov., a novel actinomycete isolated from moss [Physcomitrium sphaericum (Ludw) Fuernr].</title>
        <authorList>
            <person name="Zhuang X."/>
            <person name="Liu C."/>
        </authorList>
    </citation>
    <scope>NUCLEOTIDE SEQUENCE [LARGE SCALE GENOMIC DNA]</scope>
    <source>
        <strain evidence="2 3">HMC1</strain>
    </source>
</reference>
<name>A0A6H9Z9G1_9ACTN</name>
<feature type="domain" description="HTH hxlR-type" evidence="1">
    <location>
        <begin position="1"/>
        <end position="57"/>
    </location>
</feature>
<dbReference type="Gene3D" id="1.10.10.10">
    <property type="entry name" value="Winged helix-like DNA-binding domain superfamily/Winged helix DNA-binding domain"/>
    <property type="match status" value="1"/>
</dbReference>
<accession>A0A6H9Z9G1</accession>